<evidence type="ECO:0000313" key="8">
    <source>
        <dbReference type="Proteomes" id="UP000215539"/>
    </source>
</evidence>
<dbReference type="Gene3D" id="3.30.2310.20">
    <property type="entry name" value="RelE-like"/>
    <property type="match status" value="1"/>
</dbReference>
<protein>
    <recommendedName>
        <fullName evidence="6">Putative mRNA interferase YoeB</fullName>
    </recommendedName>
</protein>
<sequence>MSTKNIYEIDFSIEEAKDDIARHQAAGNLKLIVKIDTFLDEIELHPLTGTGKPERLKGYGDRVVYSRRINDAHRLVYEVIEEEKKVRLLSAWGHYNDK</sequence>
<dbReference type="GO" id="GO:0016787">
    <property type="term" value="F:hydrolase activity"/>
    <property type="evidence" value="ECO:0007669"/>
    <property type="project" value="UniProtKB-KW"/>
</dbReference>
<evidence type="ECO:0000256" key="3">
    <source>
        <dbReference type="ARBA" id="ARBA00022722"/>
    </source>
</evidence>
<dbReference type="NCBIfam" id="TIGR02116">
    <property type="entry name" value="toxin_Txe_YoeB"/>
    <property type="match status" value="1"/>
</dbReference>
<keyword evidence="3" id="KW-0540">Nuclease</keyword>
<dbReference type="GO" id="GO:0004519">
    <property type="term" value="F:endonuclease activity"/>
    <property type="evidence" value="ECO:0007669"/>
    <property type="project" value="UniProtKB-KW"/>
</dbReference>
<name>A0AAX2GZB2_9FLAO</name>
<dbReference type="AlphaFoldDB" id="A0AAX2GZB2"/>
<evidence type="ECO:0000256" key="5">
    <source>
        <dbReference type="ARBA" id="ARBA00022801"/>
    </source>
</evidence>
<evidence type="ECO:0000256" key="4">
    <source>
        <dbReference type="ARBA" id="ARBA00022759"/>
    </source>
</evidence>
<dbReference type="EMBL" id="LT906449">
    <property type="protein sequence ID" value="SNV13576.1"/>
    <property type="molecule type" value="Genomic_DNA"/>
</dbReference>
<dbReference type="GO" id="GO:0045892">
    <property type="term" value="P:negative regulation of DNA-templated transcription"/>
    <property type="evidence" value="ECO:0007669"/>
    <property type="project" value="TreeGrafter"/>
</dbReference>
<keyword evidence="4" id="KW-0255">Endonuclease</keyword>
<evidence type="ECO:0000256" key="1">
    <source>
        <dbReference type="ARBA" id="ARBA00008172"/>
    </source>
</evidence>
<dbReference type="InterPro" id="IPR009614">
    <property type="entry name" value="YoeB_toxin"/>
</dbReference>
<evidence type="ECO:0000256" key="6">
    <source>
        <dbReference type="ARBA" id="ARBA00030388"/>
    </source>
</evidence>
<proteinExistence type="inferred from homology"/>
<dbReference type="PANTHER" id="PTHR38039:SF1">
    <property type="entry name" value="TOXIN YOEB"/>
    <property type="match status" value="1"/>
</dbReference>
<comment type="similarity">
    <text evidence="1">Belongs to the YoeB family.</text>
</comment>
<gene>
    <name evidence="7" type="primary">relK_4</name>
    <name evidence="7" type="ORF">SAMEA44541418_01744</name>
</gene>
<dbReference type="Proteomes" id="UP000215539">
    <property type="component" value="Chromosome 1"/>
</dbReference>
<organism evidence="7 8">
    <name type="scientific">Capnocytophaga haemolytica</name>
    <dbReference type="NCBI Taxonomy" id="45243"/>
    <lineage>
        <taxon>Bacteria</taxon>
        <taxon>Pseudomonadati</taxon>
        <taxon>Bacteroidota</taxon>
        <taxon>Flavobacteriia</taxon>
        <taxon>Flavobacteriales</taxon>
        <taxon>Flavobacteriaceae</taxon>
        <taxon>Capnocytophaga</taxon>
    </lineage>
</organism>
<dbReference type="PANTHER" id="PTHR38039">
    <property type="entry name" value="TOXIN YOEB"/>
    <property type="match status" value="1"/>
</dbReference>
<evidence type="ECO:0000256" key="2">
    <source>
        <dbReference type="ARBA" id="ARBA00022649"/>
    </source>
</evidence>
<dbReference type="SUPFAM" id="SSF143011">
    <property type="entry name" value="RelE-like"/>
    <property type="match status" value="1"/>
</dbReference>
<reference evidence="7 8" key="1">
    <citation type="submission" date="2017-06" db="EMBL/GenBank/DDBJ databases">
        <authorList>
            <consortium name="Pathogen Informatics"/>
        </authorList>
    </citation>
    <scope>NUCLEOTIDE SEQUENCE [LARGE SCALE GENOMIC DNA]</scope>
    <source>
        <strain evidence="7 8">NCTC12947</strain>
    </source>
</reference>
<accession>A0AAX2GZB2</accession>
<dbReference type="RefSeq" id="WP_231909886.1">
    <property type="nucleotide sequence ID" value="NZ_CP014227.1"/>
</dbReference>
<dbReference type="InterPro" id="IPR035093">
    <property type="entry name" value="RelE/ParE_toxin_dom_sf"/>
</dbReference>
<keyword evidence="2" id="KW-1277">Toxin-antitoxin system</keyword>
<dbReference type="GO" id="GO:0006401">
    <property type="term" value="P:RNA catabolic process"/>
    <property type="evidence" value="ECO:0007669"/>
    <property type="project" value="InterPro"/>
</dbReference>
<dbReference type="Pfam" id="PF06769">
    <property type="entry name" value="YoeB_toxin"/>
    <property type="match status" value="1"/>
</dbReference>
<keyword evidence="5 7" id="KW-0378">Hydrolase</keyword>
<evidence type="ECO:0000313" key="7">
    <source>
        <dbReference type="EMBL" id="SNV13576.1"/>
    </source>
</evidence>